<reference evidence="2 5" key="2">
    <citation type="submission" date="2018-11" db="EMBL/GenBank/DDBJ databases">
        <title>Proposal to divide the Flavobacteriaceae and reorganize its genera based on Amino Acid Identity values calculated from whole genome sequences.</title>
        <authorList>
            <person name="Nicholson A.C."/>
            <person name="Gulvik C.A."/>
            <person name="Whitney A.M."/>
            <person name="Humrighouse B.W."/>
            <person name="Bell M."/>
            <person name="Holmes B."/>
            <person name="Steigerwalt A.G."/>
            <person name="Villarma A."/>
            <person name="Sheth M."/>
            <person name="Batra D."/>
            <person name="Pryor J."/>
            <person name="Bernardet J.-F."/>
            <person name="Hugo C."/>
            <person name="Kampfer P."/>
            <person name="Newman J."/>
            <person name="McQuiston J.R."/>
        </authorList>
    </citation>
    <scope>NUCLEOTIDE SEQUENCE [LARGE SCALE GENOMIC DNA]</scope>
    <source>
        <strain evidence="2 5">DSM 16927</strain>
    </source>
</reference>
<dbReference type="Proteomes" id="UP000186106">
    <property type="component" value="Unassembled WGS sequence"/>
</dbReference>
<proteinExistence type="predicted"/>
<dbReference type="STRING" id="112234.SAMN05421768_10632"/>
<dbReference type="KEGG" id="cjt:EG359_02455"/>
<dbReference type="EMBL" id="FTNZ01000006">
    <property type="protein sequence ID" value="SIS37931.1"/>
    <property type="molecule type" value="Genomic_DNA"/>
</dbReference>
<reference evidence="3 4" key="1">
    <citation type="submission" date="2017-01" db="EMBL/GenBank/DDBJ databases">
        <authorList>
            <person name="Mah S.A."/>
            <person name="Swanson W.J."/>
            <person name="Moy G.W."/>
            <person name="Vacquier V.D."/>
        </authorList>
    </citation>
    <scope>NUCLEOTIDE SEQUENCE [LARGE SCALE GENOMIC DNA]</scope>
    <source>
        <strain evidence="3 4">DSM 16927</strain>
    </source>
</reference>
<keyword evidence="5" id="KW-1185">Reference proteome</keyword>
<feature type="signal peptide" evidence="1">
    <location>
        <begin position="1"/>
        <end position="21"/>
    </location>
</feature>
<dbReference type="AlphaFoldDB" id="A0A1N7ILR6"/>
<sequence>MKKIIFTGVLLAALGTTGVSANSLTATANANPKSEMSTQCFYYCTTYTTQKEGDCTVTYKHVTKYFLGIAICTKTTVCSKTCTGGGNTGGNL</sequence>
<evidence type="ECO:0000256" key="1">
    <source>
        <dbReference type="SAM" id="SignalP"/>
    </source>
</evidence>
<protein>
    <submittedName>
        <fullName evidence="3">Uncharacterized protein</fullName>
    </submittedName>
</protein>
<dbReference type="RefSeq" id="WP_076355351.1">
    <property type="nucleotide sequence ID" value="NZ_CP033926.1"/>
</dbReference>
<evidence type="ECO:0000313" key="4">
    <source>
        <dbReference type="Proteomes" id="UP000186106"/>
    </source>
</evidence>
<name>A0A1N7ILR6_9FLAO</name>
<feature type="chain" id="PRO_5044563517" evidence="1">
    <location>
        <begin position="22"/>
        <end position="92"/>
    </location>
</feature>
<dbReference type="EMBL" id="CP033926">
    <property type="protein sequence ID" value="AZA98534.1"/>
    <property type="molecule type" value="Genomic_DNA"/>
</dbReference>
<keyword evidence="1" id="KW-0732">Signal</keyword>
<accession>A0A1N7ILR6</accession>
<gene>
    <name evidence="2" type="ORF">EG359_02455</name>
    <name evidence="3" type="ORF">SAMN05421768_10632</name>
</gene>
<evidence type="ECO:0000313" key="5">
    <source>
        <dbReference type="Proteomes" id="UP000279541"/>
    </source>
</evidence>
<dbReference type="Proteomes" id="UP000279541">
    <property type="component" value="Chromosome"/>
</dbReference>
<evidence type="ECO:0000313" key="2">
    <source>
        <dbReference type="EMBL" id="AZA98534.1"/>
    </source>
</evidence>
<organism evidence="3 4">
    <name type="scientific">Chryseobacterium joostei</name>
    <dbReference type="NCBI Taxonomy" id="112234"/>
    <lineage>
        <taxon>Bacteria</taxon>
        <taxon>Pseudomonadati</taxon>
        <taxon>Bacteroidota</taxon>
        <taxon>Flavobacteriia</taxon>
        <taxon>Flavobacteriales</taxon>
        <taxon>Weeksellaceae</taxon>
        <taxon>Chryseobacterium group</taxon>
        <taxon>Chryseobacterium</taxon>
    </lineage>
</organism>
<evidence type="ECO:0000313" key="3">
    <source>
        <dbReference type="EMBL" id="SIS37931.1"/>
    </source>
</evidence>